<keyword evidence="1" id="KW-1133">Transmembrane helix</keyword>
<dbReference type="AlphaFoldDB" id="Q7RIA8"/>
<name>Q7RIA8_PLAYO</name>
<feature type="transmembrane region" description="Helical" evidence="1">
    <location>
        <begin position="65"/>
        <end position="84"/>
    </location>
</feature>
<gene>
    <name evidence="2" type="ORF">PY03718</name>
</gene>
<protein>
    <submittedName>
        <fullName evidence="2">Uncharacterized protein</fullName>
    </submittedName>
</protein>
<sequence length="105" mass="12791">MLVEGNNVQGTFVYYPNKDKPKMWIGNYKILNPEDILCTNVAEKIGISEEQWKNYIKIKNTTQKILSFFCFFVRFCFVFFYRFWDMYVRLLIQIFFFLYEISSTI</sequence>
<evidence type="ECO:0000313" key="2">
    <source>
        <dbReference type="EMBL" id="EAA15476.1"/>
    </source>
</evidence>
<proteinExistence type="predicted"/>
<keyword evidence="1" id="KW-0812">Transmembrane</keyword>
<keyword evidence="3" id="KW-1185">Reference proteome</keyword>
<keyword evidence="1" id="KW-0472">Membrane</keyword>
<evidence type="ECO:0000256" key="1">
    <source>
        <dbReference type="SAM" id="Phobius"/>
    </source>
</evidence>
<accession>Q7RIA8</accession>
<dbReference type="EMBL" id="AABL01001091">
    <property type="protein sequence ID" value="EAA15476.1"/>
    <property type="molecule type" value="Genomic_DNA"/>
</dbReference>
<dbReference type="InParanoid" id="Q7RIA8"/>
<comment type="caution">
    <text evidence="2">The sequence shown here is derived from an EMBL/GenBank/DDBJ whole genome shotgun (WGS) entry which is preliminary data.</text>
</comment>
<dbReference type="Proteomes" id="UP000008553">
    <property type="component" value="Unassembled WGS sequence"/>
</dbReference>
<dbReference type="PaxDb" id="73239-Q7RIA8"/>
<evidence type="ECO:0000313" key="3">
    <source>
        <dbReference type="Proteomes" id="UP000008553"/>
    </source>
</evidence>
<reference evidence="2 3" key="1">
    <citation type="journal article" date="2002" name="Nature">
        <title>Genome sequence and comparative analysis of the model rodent malaria parasite Plasmodium yoelii yoelii.</title>
        <authorList>
            <person name="Carlton J.M."/>
            <person name="Angiuoli S.V."/>
            <person name="Suh B.B."/>
            <person name="Kooij T.W."/>
            <person name="Pertea M."/>
            <person name="Silva J.C."/>
            <person name="Ermolaeva M.D."/>
            <person name="Allen J.E."/>
            <person name="Selengut J.D."/>
            <person name="Koo H.L."/>
            <person name="Peterson J.D."/>
            <person name="Pop M."/>
            <person name="Kosack D.S."/>
            <person name="Shumway M.F."/>
            <person name="Bidwell S.L."/>
            <person name="Shallom S.J."/>
            <person name="van Aken S.E."/>
            <person name="Riedmuller S.B."/>
            <person name="Feldblyum T.V."/>
            <person name="Cho J.K."/>
            <person name="Quackenbush J."/>
            <person name="Sedegah M."/>
            <person name="Shoaibi A."/>
            <person name="Cummings L.M."/>
            <person name="Florens L."/>
            <person name="Yates J.R."/>
            <person name="Raine J.D."/>
            <person name="Sinden R.E."/>
            <person name="Harris M.A."/>
            <person name="Cunningham D.A."/>
            <person name="Preiser P.R."/>
            <person name="Bergman L.W."/>
            <person name="Vaidya A.B."/>
            <person name="van Lin L.H."/>
            <person name="Janse C.J."/>
            <person name="Waters A.P."/>
            <person name="Smith H.O."/>
            <person name="White O.R."/>
            <person name="Salzberg S.L."/>
            <person name="Venter J.C."/>
            <person name="Fraser C.M."/>
            <person name="Hoffman S.L."/>
            <person name="Gardner M.J."/>
            <person name="Carucci D.J."/>
        </authorList>
    </citation>
    <scope>NUCLEOTIDE SEQUENCE [LARGE SCALE GENOMIC DNA]</scope>
    <source>
        <strain evidence="2 3">17XNL</strain>
    </source>
</reference>
<organism evidence="2 3">
    <name type="scientific">Plasmodium yoelii yoelii</name>
    <dbReference type="NCBI Taxonomy" id="73239"/>
    <lineage>
        <taxon>Eukaryota</taxon>
        <taxon>Sar</taxon>
        <taxon>Alveolata</taxon>
        <taxon>Apicomplexa</taxon>
        <taxon>Aconoidasida</taxon>
        <taxon>Haemosporida</taxon>
        <taxon>Plasmodiidae</taxon>
        <taxon>Plasmodium</taxon>
        <taxon>Plasmodium (Vinckeia)</taxon>
    </lineage>
</organism>